<dbReference type="Proteomes" id="UP001574673">
    <property type="component" value="Unassembled WGS sequence"/>
</dbReference>
<name>A0ABV4UBF2_9RHOO</name>
<evidence type="ECO:0000256" key="1">
    <source>
        <dbReference type="SAM" id="Phobius"/>
    </source>
</evidence>
<dbReference type="RefSeq" id="WP_418890171.1">
    <property type="nucleotide sequence ID" value="NZ_JBEUWX010000001.1"/>
</dbReference>
<reference evidence="3" key="1">
    <citation type="submission" date="2024-06" db="EMBL/GenBank/DDBJ databases">
        <title>Radixoralia hellwigii gen. nov., sp nov., isolated from a root canal in the human oral cavity.</title>
        <authorList>
            <person name="Bartsch S."/>
            <person name="Wittmer A."/>
            <person name="Schulz A.-K."/>
            <person name="Neumann-Schaal M."/>
            <person name="Wolf J."/>
            <person name="Gronow S."/>
            <person name="Tennert C."/>
            <person name="Haecker G."/>
            <person name="Cieplik F."/>
            <person name="Al-Ahmad A."/>
        </authorList>
    </citation>
    <scope>NUCLEOTIDE SEQUENCE [LARGE SCALE GENOMIC DNA]</scope>
    <source>
        <strain evidence="3">Wk13</strain>
    </source>
</reference>
<organism evidence="2 3">
    <name type="scientific">Dentiradicibacter hellwigii</name>
    <dbReference type="NCBI Taxonomy" id="3149053"/>
    <lineage>
        <taxon>Bacteria</taxon>
        <taxon>Pseudomonadati</taxon>
        <taxon>Pseudomonadota</taxon>
        <taxon>Betaproteobacteria</taxon>
        <taxon>Rhodocyclales</taxon>
        <taxon>Rhodocyclaceae</taxon>
        <taxon>Dentiradicibacter</taxon>
    </lineage>
</organism>
<evidence type="ECO:0000313" key="2">
    <source>
        <dbReference type="EMBL" id="MFA9949011.1"/>
    </source>
</evidence>
<feature type="transmembrane region" description="Helical" evidence="1">
    <location>
        <begin position="53"/>
        <end position="69"/>
    </location>
</feature>
<feature type="transmembrane region" description="Helical" evidence="1">
    <location>
        <begin position="6"/>
        <end position="23"/>
    </location>
</feature>
<comment type="caution">
    <text evidence="2">The sequence shown here is derived from an EMBL/GenBank/DDBJ whole genome shotgun (WGS) entry which is preliminary data.</text>
</comment>
<proteinExistence type="predicted"/>
<keyword evidence="1" id="KW-0812">Transmembrane</keyword>
<keyword evidence="1" id="KW-0472">Membrane</keyword>
<dbReference type="EMBL" id="JBEUWX010000001">
    <property type="protein sequence ID" value="MFA9949011.1"/>
    <property type="molecule type" value="Genomic_DNA"/>
</dbReference>
<protein>
    <submittedName>
        <fullName evidence="2">Uncharacterized protein</fullName>
    </submittedName>
</protein>
<evidence type="ECO:0000313" key="3">
    <source>
        <dbReference type="Proteomes" id="UP001574673"/>
    </source>
</evidence>
<keyword evidence="3" id="KW-1185">Reference proteome</keyword>
<accession>A0ABV4UBF2</accession>
<keyword evidence="1" id="KW-1133">Transmembrane helix</keyword>
<sequence>MLDSLLNLLLDFLLNLLDIVLFLRRPLRLLLCLLVSGLLAISLAYNFAAFTLGHGIALVIAGCALGLYLESRARG</sequence>
<gene>
    <name evidence="2" type="ORF">ABCS64_01490</name>
</gene>